<keyword evidence="10 13" id="KW-0324">Glycolysis</keyword>
<evidence type="ECO:0000256" key="9">
    <source>
        <dbReference type="ARBA" id="ARBA00022842"/>
    </source>
</evidence>
<dbReference type="InterPro" id="IPR040442">
    <property type="entry name" value="Pyrv_kinase-like_dom_sf"/>
</dbReference>
<name>A0ABZ0IV66_9BACT</name>
<dbReference type="InterPro" id="IPR015795">
    <property type="entry name" value="Pyrv_Knase_C"/>
</dbReference>
<dbReference type="NCBIfam" id="TIGR01064">
    <property type="entry name" value="pyruv_kin"/>
    <property type="match status" value="1"/>
</dbReference>
<keyword evidence="5" id="KW-0479">Metal-binding</keyword>
<dbReference type="GO" id="GO:0016301">
    <property type="term" value="F:kinase activity"/>
    <property type="evidence" value="ECO:0007669"/>
    <property type="project" value="UniProtKB-KW"/>
</dbReference>
<organism evidence="16 17">
    <name type="scientific">Imperialibacter roseus</name>
    <dbReference type="NCBI Taxonomy" id="1324217"/>
    <lineage>
        <taxon>Bacteria</taxon>
        <taxon>Pseudomonadati</taxon>
        <taxon>Bacteroidota</taxon>
        <taxon>Cytophagia</taxon>
        <taxon>Cytophagales</taxon>
        <taxon>Flammeovirgaceae</taxon>
        <taxon>Imperialibacter</taxon>
    </lineage>
</organism>
<keyword evidence="9 13" id="KW-0460">Magnesium</keyword>
<dbReference type="InterPro" id="IPR015806">
    <property type="entry name" value="Pyrv_Knase_insert_dom_sf"/>
</dbReference>
<evidence type="ECO:0000256" key="12">
    <source>
        <dbReference type="NCBIfam" id="TIGR01064"/>
    </source>
</evidence>
<evidence type="ECO:0000259" key="14">
    <source>
        <dbReference type="Pfam" id="PF00224"/>
    </source>
</evidence>
<dbReference type="PANTHER" id="PTHR11817">
    <property type="entry name" value="PYRUVATE KINASE"/>
    <property type="match status" value="1"/>
</dbReference>
<dbReference type="InterPro" id="IPR015793">
    <property type="entry name" value="Pyrv_Knase_brl"/>
</dbReference>
<evidence type="ECO:0000256" key="2">
    <source>
        <dbReference type="ARBA" id="ARBA00008663"/>
    </source>
</evidence>
<dbReference type="GO" id="GO:0004743">
    <property type="term" value="F:pyruvate kinase activity"/>
    <property type="evidence" value="ECO:0007669"/>
    <property type="project" value="UniProtKB-EC"/>
</dbReference>
<dbReference type="Proteomes" id="UP001302349">
    <property type="component" value="Chromosome"/>
</dbReference>
<evidence type="ECO:0000256" key="7">
    <source>
        <dbReference type="ARBA" id="ARBA00022777"/>
    </source>
</evidence>
<evidence type="ECO:0000256" key="5">
    <source>
        <dbReference type="ARBA" id="ARBA00022723"/>
    </source>
</evidence>
<dbReference type="SUPFAM" id="SSF51621">
    <property type="entry name" value="Phosphoenolpyruvate/pyruvate domain"/>
    <property type="match status" value="1"/>
</dbReference>
<dbReference type="NCBIfam" id="NF004978">
    <property type="entry name" value="PRK06354.1"/>
    <property type="match status" value="1"/>
</dbReference>
<keyword evidence="6" id="KW-0547">Nucleotide-binding</keyword>
<evidence type="ECO:0000256" key="3">
    <source>
        <dbReference type="ARBA" id="ARBA00012142"/>
    </source>
</evidence>
<evidence type="ECO:0000256" key="13">
    <source>
        <dbReference type="RuleBase" id="RU000504"/>
    </source>
</evidence>
<evidence type="ECO:0000256" key="10">
    <source>
        <dbReference type="ARBA" id="ARBA00023152"/>
    </source>
</evidence>
<keyword evidence="11 16" id="KW-0670">Pyruvate</keyword>
<dbReference type="EC" id="2.7.1.40" evidence="3 12"/>
<dbReference type="NCBIfam" id="NF004491">
    <property type="entry name" value="PRK05826.1"/>
    <property type="match status" value="1"/>
</dbReference>
<dbReference type="Pfam" id="PF00224">
    <property type="entry name" value="PK"/>
    <property type="match status" value="1"/>
</dbReference>
<protein>
    <recommendedName>
        <fullName evidence="3 12">Pyruvate kinase</fullName>
        <ecNumber evidence="3 12">2.7.1.40</ecNumber>
    </recommendedName>
</protein>
<dbReference type="Gene3D" id="3.20.20.60">
    <property type="entry name" value="Phosphoenolpyruvate-binding domains"/>
    <property type="match status" value="1"/>
</dbReference>
<evidence type="ECO:0000313" key="17">
    <source>
        <dbReference type="Proteomes" id="UP001302349"/>
    </source>
</evidence>
<evidence type="ECO:0000256" key="11">
    <source>
        <dbReference type="ARBA" id="ARBA00023317"/>
    </source>
</evidence>
<dbReference type="Pfam" id="PF02887">
    <property type="entry name" value="PK_C"/>
    <property type="match status" value="1"/>
</dbReference>
<dbReference type="PRINTS" id="PR01050">
    <property type="entry name" value="PYRUVTKNASE"/>
</dbReference>
<gene>
    <name evidence="16" type="primary">pyk</name>
    <name evidence="16" type="ORF">RT717_02960</name>
</gene>
<dbReference type="EMBL" id="CP136051">
    <property type="protein sequence ID" value="WOK07581.1"/>
    <property type="molecule type" value="Genomic_DNA"/>
</dbReference>
<evidence type="ECO:0000256" key="6">
    <source>
        <dbReference type="ARBA" id="ARBA00022741"/>
    </source>
</evidence>
<comment type="similarity">
    <text evidence="2 13">Belongs to the pyruvate kinase family.</text>
</comment>
<dbReference type="InterPro" id="IPR015813">
    <property type="entry name" value="Pyrv/PenolPyrv_kinase-like_dom"/>
</dbReference>
<sequence>MESSPIFNKTKIIATVGPASNSKEMLKSLIQTGVDVFRLNFSHGSHEDHLKVIKLVRELNEEMGTHVALLQDLQGPKIRTRDMENGGVEIVPGQEIIITTRKLVGNAQIISTTYTGICNDVSIGDAILIDDGNLELKVLATSSDEVKCQVVYGGILKSKKGINLPNTPVSAPSLTEKDEEDLYFGLEHEVDWIALSFVRKAEDVLDLKEKIRRKGGTSRIIAKIEKPEALKNIDAIIEAADGLMVARGDLGVEIPMEDVPLAQKMMVSKCNKAAKPVIIATQMMESMIENPRPTRAEANDVANAVMDGADTVMLSAESASGKFPVQSVKSMVRIITSIEQGTDVMFNKFSESNDDSATLINDKLVRAAARLSANIDAKAILGMTKSGYTGFRLSSHRPKANIFIFTDDRKILNTMNLVWGIRGFYYNQRVGAEETLKHLEDILIDKGFLHKGDTVVYTGSQPHHWENRTNMMKVDVIE</sequence>
<comment type="catalytic activity">
    <reaction evidence="13">
        <text>pyruvate + ATP = phosphoenolpyruvate + ADP + H(+)</text>
        <dbReference type="Rhea" id="RHEA:18157"/>
        <dbReference type="ChEBI" id="CHEBI:15361"/>
        <dbReference type="ChEBI" id="CHEBI:15378"/>
        <dbReference type="ChEBI" id="CHEBI:30616"/>
        <dbReference type="ChEBI" id="CHEBI:58702"/>
        <dbReference type="ChEBI" id="CHEBI:456216"/>
        <dbReference type="EC" id="2.7.1.40"/>
    </reaction>
</comment>
<keyword evidence="4 13" id="KW-0808">Transferase</keyword>
<evidence type="ECO:0000259" key="15">
    <source>
        <dbReference type="Pfam" id="PF02887"/>
    </source>
</evidence>
<keyword evidence="17" id="KW-1185">Reference proteome</keyword>
<keyword evidence="7 13" id="KW-0418">Kinase</keyword>
<proteinExistence type="inferred from homology"/>
<reference evidence="16 17" key="1">
    <citation type="journal article" date="2023" name="Microbiol. Resour. Announc.">
        <title>Complete Genome Sequence of Imperialibacter roseus strain P4T.</title>
        <authorList>
            <person name="Tizabi D.R."/>
            <person name="Bachvaroff T."/>
            <person name="Hill R.T."/>
        </authorList>
    </citation>
    <scope>NUCLEOTIDE SEQUENCE [LARGE SCALE GENOMIC DNA]</scope>
    <source>
        <strain evidence="16 17">P4T</strain>
    </source>
</reference>
<feature type="domain" description="Pyruvate kinase C-terminal" evidence="15">
    <location>
        <begin position="363"/>
        <end position="474"/>
    </location>
</feature>
<dbReference type="InterPro" id="IPR036918">
    <property type="entry name" value="Pyrv_Knase_C_sf"/>
</dbReference>
<evidence type="ECO:0000313" key="16">
    <source>
        <dbReference type="EMBL" id="WOK07581.1"/>
    </source>
</evidence>
<dbReference type="Gene3D" id="2.40.33.10">
    <property type="entry name" value="PK beta-barrel domain-like"/>
    <property type="match status" value="1"/>
</dbReference>
<evidence type="ECO:0000256" key="4">
    <source>
        <dbReference type="ARBA" id="ARBA00022679"/>
    </source>
</evidence>
<dbReference type="SUPFAM" id="SSF52935">
    <property type="entry name" value="PK C-terminal domain-like"/>
    <property type="match status" value="1"/>
</dbReference>
<evidence type="ECO:0000256" key="8">
    <source>
        <dbReference type="ARBA" id="ARBA00022840"/>
    </source>
</evidence>
<accession>A0ABZ0IV66</accession>
<keyword evidence="8" id="KW-0067">ATP-binding</keyword>
<dbReference type="Gene3D" id="3.40.1380.20">
    <property type="entry name" value="Pyruvate kinase, C-terminal domain"/>
    <property type="match status" value="1"/>
</dbReference>
<dbReference type="InterPro" id="IPR001697">
    <property type="entry name" value="Pyr_Knase"/>
</dbReference>
<dbReference type="SUPFAM" id="SSF50800">
    <property type="entry name" value="PK beta-barrel domain-like"/>
    <property type="match status" value="1"/>
</dbReference>
<dbReference type="RefSeq" id="WP_317490253.1">
    <property type="nucleotide sequence ID" value="NZ_CP136051.1"/>
</dbReference>
<dbReference type="InterPro" id="IPR011037">
    <property type="entry name" value="Pyrv_Knase-like_insert_dom_sf"/>
</dbReference>
<feature type="domain" description="Pyruvate kinase barrel" evidence="14">
    <location>
        <begin position="8"/>
        <end position="328"/>
    </location>
</feature>
<comment type="pathway">
    <text evidence="1 13">Carbohydrate degradation; glycolysis; pyruvate from D-glyceraldehyde 3-phosphate: step 5/5.</text>
</comment>
<evidence type="ECO:0000256" key="1">
    <source>
        <dbReference type="ARBA" id="ARBA00004997"/>
    </source>
</evidence>